<evidence type="ECO:0000313" key="3">
    <source>
        <dbReference type="EMBL" id="PQM52509.1"/>
    </source>
</evidence>
<organism evidence="3 4">
    <name type="scientific">Mycolicibacter virginiensis</name>
    <dbReference type="NCBI Taxonomy" id="1795032"/>
    <lineage>
        <taxon>Bacteria</taxon>
        <taxon>Bacillati</taxon>
        <taxon>Actinomycetota</taxon>
        <taxon>Actinomycetes</taxon>
        <taxon>Mycobacteriales</taxon>
        <taxon>Mycobacteriaceae</taxon>
        <taxon>Mycolicibacter</taxon>
    </lineage>
</organism>
<protein>
    <recommendedName>
        <fullName evidence="2">DNA primase/polymerase bifunctional N-terminal domain-containing protein</fullName>
    </recommendedName>
</protein>
<dbReference type="InterPro" id="IPR027417">
    <property type="entry name" value="P-loop_NTPase"/>
</dbReference>
<proteinExistence type="predicted"/>
<evidence type="ECO:0000259" key="2">
    <source>
        <dbReference type="Pfam" id="PF09250"/>
    </source>
</evidence>
<dbReference type="Proteomes" id="UP000237911">
    <property type="component" value="Unassembled WGS sequence"/>
</dbReference>
<evidence type="ECO:0000313" key="4">
    <source>
        <dbReference type="Proteomes" id="UP000237911"/>
    </source>
</evidence>
<dbReference type="Pfam" id="PF09250">
    <property type="entry name" value="Prim-Pol"/>
    <property type="match status" value="1"/>
</dbReference>
<feature type="region of interest" description="Disordered" evidence="1">
    <location>
        <begin position="19"/>
        <end position="43"/>
    </location>
</feature>
<accession>A0A9X7NYX1</accession>
<dbReference type="InterPro" id="IPR015330">
    <property type="entry name" value="DNA_primase/pol_bifunc_N"/>
</dbReference>
<sequence>MGPFANTARRYRAVGFLGTIPLPPGQKEPPPTNFTGGGKPYPADADVRRWRRDQGEGNIGLRVAEVPSEFLSERDDLPVVYAGNNVDGWELIGIDVDNYAKGNGPPKTGAAELSVLEGQLGELPATALSGARFDTGSCIAVYLVPKGYRFAGKVAEAIEVVQKRHRYMVVHPSTHPDARDADGQPATYQWRRGAPSKLADAGVHVIERLDGELPAMRDVAMLPEAWFEHLTNGGMLESDDPISDLSPSQLVEWMESRPLFDAEPCTVMSNAVAAHIAKIDGSPSSHDRLTPAHWQLLSLAAEGHAGVEWALAEVERAWWEHATGKRAPEVLSAERGRSLLGALGKIQPRYQMDNGGNYVPDDTCAAVGRFDCEAWAERFAPVTDEDDPLSWRPVDVGKARRGVGATPPTILTRSDGACLFYRGKVHSVHGESESGKSWLVQCAAAECLLSGEPVLYIDFEDEAGAVADRLIRLGVPPATVDDPAMFAYLHPEAPPSTDRERAAFEALLGGTYSLAVIDGVTDSMGLFGLSGKDADDVAKWHRVLPKAVARHTGAAVVCVDHVAKDANTRGRFALGSQHKIAGLSGAAYVVEMEHPFAVGQAGRASVRVGKDRPGRVRGLGGRWRKSDRTQHIADLHLDSTDSESSTWVLELPRGAGSSTEVDEAKASTPGKVFRPTWFMEQVSRYWEEADDPAERTNNKTVNAMCAERKEQGKTQYRQRWRDAIKFLVDEGFAKAEPGARESEIHVVVKPYRQLDDPLCDEYSPAASGGVEGWKHRIHPPGDGDGSGADTGESGVKS</sequence>
<name>A0A9X7NYX1_9MYCO</name>
<keyword evidence="4" id="KW-1185">Reference proteome</keyword>
<comment type="caution">
    <text evidence="3">The sequence shown here is derived from an EMBL/GenBank/DDBJ whole genome shotgun (WGS) entry which is preliminary data.</text>
</comment>
<feature type="region of interest" description="Disordered" evidence="1">
    <location>
        <begin position="760"/>
        <end position="797"/>
    </location>
</feature>
<evidence type="ECO:0000256" key="1">
    <source>
        <dbReference type="SAM" id="MobiDB-lite"/>
    </source>
</evidence>
<dbReference type="Gene3D" id="3.40.50.300">
    <property type="entry name" value="P-loop containing nucleotide triphosphate hydrolases"/>
    <property type="match status" value="1"/>
</dbReference>
<dbReference type="EMBL" id="PUEV01000047">
    <property type="protein sequence ID" value="PQM52509.1"/>
    <property type="molecule type" value="Genomic_DNA"/>
</dbReference>
<dbReference type="Pfam" id="PF13481">
    <property type="entry name" value="AAA_25"/>
    <property type="match status" value="1"/>
</dbReference>
<dbReference type="SUPFAM" id="SSF52540">
    <property type="entry name" value="P-loop containing nucleoside triphosphate hydrolases"/>
    <property type="match status" value="1"/>
</dbReference>
<feature type="domain" description="DNA primase/polymerase bifunctional N-terminal" evidence="2">
    <location>
        <begin position="90"/>
        <end position="194"/>
    </location>
</feature>
<dbReference type="AlphaFoldDB" id="A0A9X7NYX1"/>
<gene>
    <name evidence="3" type="ORF">C5U48_09405</name>
</gene>
<reference evidence="3 4" key="1">
    <citation type="submission" date="2018-02" db="EMBL/GenBank/DDBJ databases">
        <title>Draft genome sequence of Mycobacterium virginiense isolated from mud of a swine farm in Japan.</title>
        <authorList>
            <person name="Ohya K."/>
        </authorList>
    </citation>
    <scope>NUCLEOTIDE SEQUENCE [LARGE SCALE GENOMIC DNA]</scope>
    <source>
        <strain evidence="3 4">GF75</strain>
    </source>
</reference>
<feature type="compositionally biased region" description="Pro residues" evidence="1">
    <location>
        <begin position="21"/>
        <end position="32"/>
    </location>
</feature>